<evidence type="ECO:0000256" key="7">
    <source>
        <dbReference type="RuleBase" id="RU367155"/>
    </source>
</evidence>
<dbReference type="Proteomes" id="UP000006790">
    <property type="component" value="Chromosome 2"/>
</dbReference>
<dbReference type="STRING" id="931890.G8JQH1"/>
<comment type="function">
    <text evidence="7">Component of the sequence-specific heterotrimeric transcription factor (NF-Y) which specifically recognizes a 5'-CCAAT-3' box motif found in the promoters of its target genes.</text>
</comment>
<feature type="compositionally biased region" description="Basic and acidic residues" evidence="8">
    <location>
        <begin position="40"/>
        <end position="56"/>
    </location>
</feature>
<dbReference type="InterPro" id="IPR001289">
    <property type="entry name" value="NFYA"/>
</dbReference>
<dbReference type="PROSITE" id="PS51152">
    <property type="entry name" value="NFYA_HAP2_2"/>
    <property type="match status" value="1"/>
</dbReference>
<dbReference type="PRINTS" id="PR00616">
    <property type="entry name" value="CCAATSUBUNTB"/>
</dbReference>
<feature type="region of interest" description="Disordered" evidence="8">
    <location>
        <begin position="225"/>
        <end position="285"/>
    </location>
</feature>
<evidence type="ECO:0000256" key="3">
    <source>
        <dbReference type="ARBA" id="ARBA00023125"/>
    </source>
</evidence>
<dbReference type="AlphaFoldDB" id="G8JQH1"/>
<dbReference type="SMART" id="SM00521">
    <property type="entry name" value="CBF"/>
    <property type="match status" value="1"/>
</dbReference>
<feature type="region of interest" description="Disordered" evidence="8">
    <location>
        <begin position="1"/>
        <end position="64"/>
    </location>
</feature>
<dbReference type="GO" id="GO:0003677">
    <property type="term" value="F:DNA binding"/>
    <property type="evidence" value="ECO:0007669"/>
    <property type="project" value="UniProtKB-KW"/>
</dbReference>
<dbReference type="InParanoid" id="G8JQH1"/>
<feature type="compositionally biased region" description="Polar residues" evidence="8">
    <location>
        <begin position="1"/>
        <end position="10"/>
    </location>
</feature>
<reference evidence="10" key="1">
    <citation type="journal article" date="2012" name="G3 (Bethesda)">
        <title>Pichia sorbitophila, an interspecies yeast hybrid reveals early steps of genome resolution following polyploidization.</title>
        <authorList>
            <person name="Leh Louis V."/>
            <person name="Despons L."/>
            <person name="Friedrich A."/>
            <person name="Martin T."/>
            <person name="Durrens P."/>
            <person name="Casaregola S."/>
            <person name="Neuveglise C."/>
            <person name="Fairhead C."/>
            <person name="Marck C."/>
            <person name="Cruz J.A."/>
            <person name="Straub M.L."/>
            <person name="Kugler V."/>
            <person name="Sacerdot C."/>
            <person name="Uzunov Z."/>
            <person name="Thierry A."/>
            <person name="Weiss S."/>
            <person name="Bleykasten C."/>
            <person name="De Montigny J."/>
            <person name="Jacques N."/>
            <person name="Jung P."/>
            <person name="Lemaire M."/>
            <person name="Mallet S."/>
            <person name="Morel G."/>
            <person name="Richard G.F."/>
            <person name="Sarkar A."/>
            <person name="Savel G."/>
            <person name="Schacherer J."/>
            <person name="Seret M.L."/>
            <person name="Talla E."/>
            <person name="Samson G."/>
            <person name="Jubin C."/>
            <person name="Poulain J."/>
            <person name="Vacherie B."/>
            <person name="Barbe V."/>
            <person name="Pelletier E."/>
            <person name="Sherman D.J."/>
            <person name="Westhof E."/>
            <person name="Weissenbach J."/>
            <person name="Baret P.V."/>
            <person name="Wincker P."/>
            <person name="Gaillardin C."/>
            <person name="Dujon B."/>
            <person name="Souciet J.L."/>
        </authorList>
    </citation>
    <scope>NUCLEOTIDE SEQUENCE [LARGE SCALE GENOMIC DNA]</scope>
    <source>
        <strain evidence="10">CBS 270.75 / DBVPG 7215 / KCTC 17166 / NRRL Y-17582</strain>
    </source>
</reference>
<evidence type="ECO:0000256" key="5">
    <source>
        <dbReference type="ARBA" id="ARBA00023163"/>
    </source>
</evidence>
<feature type="compositionally biased region" description="Polar residues" evidence="8">
    <location>
        <begin position="126"/>
        <end position="135"/>
    </location>
</feature>
<evidence type="ECO:0000256" key="2">
    <source>
        <dbReference type="ARBA" id="ARBA00023015"/>
    </source>
</evidence>
<feature type="compositionally biased region" description="Basic residues" evidence="8">
    <location>
        <begin position="200"/>
        <end position="210"/>
    </location>
</feature>
<dbReference type="PROSITE" id="PS00686">
    <property type="entry name" value="NFYA_HAP2_1"/>
    <property type="match status" value="1"/>
</dbReference>
<evidence type="ECO:0000256" key="1">
    <source>
        <dbReference type="ARBA" id="ARBA00004123"/>
    </source>
</evidence>
<evidence type="ECO:0000313" key="10">
    <source>
        <dbReference type="Proteomes" id="UP000006790"/>
    </source>
</evidence>
<evidence type="ECO:0000256" key="4">
    <source>
        <dbReference type="ARBA" id="ARBA00023159"/>
    </source>
</evidence>
<gene>
    <name evidence="9" type="ordered locus">Ecym_2589</name>
</gene>
<dbReference type="GO" id="GO:0016602">
    <property type="term" value="C:CCAAT-binding factor complex"/>
    <property type="evidence" value="ECO:0007669"/>
    <property type="project" value="InterPro"/>
</dbReference>
<keyword evidence="3 7" id="KW-0238">DNA-binding</keyword>
<name>G8JQH1_ERECY</name>
<sequence>MTGYDSSKSRVGNGEAERDYPLLDTGLVNYSNTNTSNAQHEGDQQRNNNQHEEKQNQEQTSCSQAQVAQRDLVLKGGVEHNTDSIYLYDQPQAVRVTIEETHDDVYSSSSSGGEAQGRRDIDQEESPQSRNQFFDSTNLEFNSAEQAAMEGESSGADPAEQPFYVNAKQYYRILKRRYARAKLEEHLKVSRERRPYLHESRHKHAMRRPRGQGGRFLTAAEIDELKKQKVSSTVKNKVVESSLKEECRSSVSKQQGSKQHKAPEIQPQHPRHVKSSPEKSYYADQ</sequence>
<dbReference type="eggNOG" id="KOG1561">
    <property type="taxonomic scope" value="Eukaryota"/>
</dbReference>
<dbReference type="GO" id="GO:0003700">
    <property type="term" value="F:DNA-binding transcription factor activity"/>
    <property type="evidence" value="ECO:0007669"/>
    <property type="project" value="UniProtKB-UniRule"/>
</dbReference>
<keyword evidence="10" id="KW-1185">Reference proteome</keyword>
<comment type="subcellular location">
    <subcellularLocation>
        <location evidence="1 7">Nucleus</location>
    </subcellularLocation>
</comment>
<dbReference type="Pfam" id="PF02045">
    <property type="entry name" value="CBFB_NFYA"/>
    <property type="match status" value="1"/>
</dbReference>
<dbReference type="KEGG" id="erc:Ecym_2589"/>
<dbReference type="InterPro" id="IPR018362">
    <property type="entry name" value="CCAAT-binding_factor_CS"/>
</dbReference>
<dbReference type="HOGENOM" id="CLU_080763_1_0_1"/>
<accession>G8JQH1</accession>
<keyword evidence="5 7" id="KW-0804">Transcription</keyword>
<proteinExistence type="inferred from homology"/>
<feature type="region of interest" description="Disordered" evidence="8">
    <location>
        <begin position="196"/>
        <end position="215"/>
    </location>
</feature>
<protein>
    <recommendedName>
        <fullName evidence="7">Transcriptional activator HAP2</fullName>
    </recommendedName>
</protein>
<evidence type="ECO:0000256" key="6">
    <source>
        <dbReference type="ARBA" id="ARBA00023242"/>
    </source>
</evidence>
<keyword evidence="4" id="KW-0010">Activator</keyword>
<dbReference type="PANTHER" id="PTHR12632">
    <property type="entry name" value="TRANSCRIPTION FACTOR NF-Y ALPHA-RELATED"/>
    <property type="match status" value="1"/>
</dbReference>
<dbReference type="GeneID" id="11468345"/>
<dbReference type="Gene3D" id="6.10.250.2430">
    <property type="match status" value="1"/>
</dbReference>
<feature type="region of interest" description="Disordered" evidence="8">
    <location>
        <begin position="102"/>
        <end position="135"/>
    </location>
</feature>
<comment type="subunit">
    <text evidence="7">Heterotrimer.</text>
</comment>
<organism evidence="9 10">
    <name type="scientific">Eremothecium cymbalariae (strain CBS 270.75 / DBVPG 7215 / KCTC 17166 / NRRL Y-17582)</name>
    <name type="common">Yeast</name>
    <dbReference type="NCBI Taxonomy" id="931890"/>
    <lineage>
        <taxon>Eukaryota</taxon>
        <taxon>Fungi</taxon>
        <taxon>Dikarya</taxon>
        <taxon>Ascomycota</taxon>
        <taxon>Saccharomycotina</taxon>
        <taxon>Saccharomycetes</taxon>
        <taxon>Saccharomycetales</taxon>
        <taxon>Saccharomycetaceae</taxon>
        <taxon>Eremothecium</taxon>
    </lineage>
</organism>
<evidence type="ECO:0000313" key="9">
    <source>
        <dbReference type="EMBL" id="AET38304.1"/>
    </source>
</evidence>
<dbReference type="OrthoDB" id="1097733at2759"/>
<keyword evidence="6 7" id="KW-0539">Nucleus</keyword>
<feature type="compositionally biased region" description="Polar residues" evidence="8">
    <location>
        <begin position="28"/>
        <end position="39"/>
    </location>
</feature>
<comment type="similarity">
    <text evidence="7">Belongs to the NFYA/HAP2 subunit family.</text>
</comment>
<evidence type="ECO:0000256" key="8">
    <source>
        <dbReference type="SAM" id="MobiDB-lite"/>
    </source>
</evidence>
<dbReference type="RefSeq" id="XP_003645121.1">
    <property type="nucleotide sequence ID" value="XM_003645073.1"/>
</dbReference>
<keyword evidence="2 7" id="KW-0805">Transcription regulation</keyword>
<dbReference type="EMBL" id="CP002498">
    <property type="protein sequence ID" value="AET38304.1"/>
    <property type="molecule type" value="Genomic_DNA"/>
</dbReference>